<gene>
    <name evidence="8" type="ORF">E3T61_07300</name>
</gene>
<feature type="transmembrane region" description="Helical" evidence="6">
    <location>
        <begin position="12"/>
        <end position="42"/>
    </location>
</feature>
<name>A0A4R9BW68_9MICO</name>
<dbReference type="Pfam" id="PF02687">
    <property type="entry name" value="FtsX"/>
    <property type="match status" value="1"/>
</dbReference>
<evidence type="ECO:0000256" key="1">
    <source>
        <dbReference type="ARBA" id="ARBA00004651"/>
    </source>
</evidence>
<sequence>MRSVDDVDNSSALLGLLSYLGIGVATFIAAFSLAISGVAAVLDRKRVLGLLRLLGMPVSEFRRIVSYEAAVPLLAVVALSSGLGLIVAQLILVGLTNGSRTIGWPDPLFLVALVISAALAVSAVVTTFGAIRRKTEVTSTRFE</sequence>
<organism evidence="8 9">
    <name type="scientific">Cryobacterium lactosi</name>
    <dbReference type="NCBI Taxonomy" id="1259202"/>
    <lineage>
        <taxon>Bacteria</taxon>
        <taxon>Bacillati</taxon>
        <taxon>Actinomycetota</taxon>
        <taxon>Actinomycetes</taxon>
        <taxon>Micrococcales</taxon>
        <taxon>Microbacteriaceae</taxon>
        <taxon>Cryobacterium</taxon>
    </lineage>
</organism>
<feature type="transmembrane region" description="Helical" evidence="6">
    <location>
        <begin position="71"/>
        <end position="96"/>
    </location>
</feature>
<keyword evidence="4 6" id="KW-1133">Transmembrane helix</keyword>
<evidence type="ECO:0000256" key="5">
    <source>
        <dbReference type="ARBA" id="ARBA00023136"/>
    </source>
</evidence>
<comment type="caution">
    <text evidence="8">The sequence shown here is derived from an EMBL/GenBank/DDBJ whole genome shotgun (WGS) entry which is preliminary data.</text>
</comment>
<evidence type="ECO:0000313" key="9">
    <source>
        <dbReference type="Proteomes" id="UP000298468"/>
    </source>
</evidence>
<evidence type="ECO:0000256" key="3">
    <source>
        <dbReference type="ARBA" id="ARBA00022692"/>
    </source>
</evidence>
<evidence type="ECO:0000256" key="2">
    <source>
        <dbReference type="ARBA" id="ARBA00022475"/>
    </source>
</evidence>
<protein>
    <submittedName>
        <fullName evidence="8">FtsX-like permease family protein</fullName>
    </submittedName>
</protein>
<dbReference type="Proteomes" id="UP000298468">
    <property type="component" value="Unassembled WGS sequence"/>
</dbReference>
<dbReference type="GO" id="GO:0005886">
    <property type="term" value="C:plasma membrane"/>
    <property type="evidence" value="ECO:0007669"/>
    <property type="project" value="UniProtKB-SubCell"/>
</dbReference>
<feature type="domain" description="ABC3 transporter permease C-terminal" evidence="7">
    <location>
        <begin position="22"/>
        <end position="133"/>
    </location>
</feature>
<accession>A0A4R9BW68</accession>
<comment type="subcellular location">
    <subcellularLocation>
        <location evidence="1">Cell membrane</location>
        <topology evidence="1">Multi-pass membrane protein</topology>
    </subcellularLocation>
</comment>
<keyword evidence="3 6" id="KW-0812">Transmembrane</keyword>
<dbReference type="EMBL" id="SOHM01000012">
    <property type="protein sequence ID" value="TFD92104.1"/>
    <property type="molecule type" value="Genomic_DNA"/>
</dbReference>
<keyword evidence="2" id="KW-1003">Cell membrane</keyword>
<keyword evidence="9" id="KW-1185">Reference proteome</keyword>
<evidence type="ECO:0000313" key="8">
    <source>
        <dbReference type="EMBL" id="TFD92104.1"/>
    </source>
</evidence>
<evidence type="ECO:0000259" key="7">
    <source>
        <dbReference type="Pfam" id="PF02687"/>
    </source>
</evidence>
<dbReference type="AlphaFoldDB" id="A0A4R9BW68"/>
<reference evidence="8 9" key="1">
    <citation type="submission" date="2019-03" db="EMBL/GenBank/DDBJ databases">
        <title>Genomics of glacier-inhabiting Cryobacterium strains.</title>
        <authorList>
            <person name="Liu Q."/>
            <person name="Xin Y.-H."/>
        </authorList>
    </citation>
    <scope>NUCLEOTIDE SEQUENCE [LARGE SCALE GENOMIC DNA]</scope>
    <source>
        <strain evidence="8 9">Sr59</strain>
    </source>
</reference>
<evidence type="ECO:0000256" key="4">
    <source>
        <dbReference type="ARBA" id="ARBA00022989"/>
    </source>
</evidence>
<evidence type="ECO:0000256" key="6">
    <source>
        <dbReference type="SAM" id="Phobius"/>
    </source>
</evidence>
<proteinExistence type="predicted"/>
<feature type="transmembrane region" description="Helical" evidence="6">
    <location>
        <begin position="108"/>
        <end position="131"/>
    </location>
</feature>
<dbReference type="InterPro" id="IPR003838">
    <property type="entry name" value="ABC3_permease_C"/>
</dbReference>
<keyword evidence="5 6" id="KW-0472">Membrane</keyword>